<gene>
    <name evidence="1" type="ORF">OF122_10930</name>
</gene>
<accession>A0ABY6IJ07</accession>
<organism evidence="1 2">
    <name type="scientific">Pelagibacterium flavum</name>
    <dbReference type="NCBI Taxonomy" id="2984530"/>
    <lineage>
        <taxon>Bacteria</taxon>
        <taxon>Pseudomonadati</taxon>
        <taxon>Pseudomonadota</taxon>
        <taxon>Alphaproteobacteria</taxon>
        <taxon>Hyphomicrobiales</taxon>
        <taxon>Devosiaceae</taxon>
        <taxon>Pelagibacterium</taxon>
    </lineage>
</organism>
<keyword evidence="2" id="KW-1185">Reference proteome</keyword>
<evidence type="ECO:0008006" key="3">
    <source>
        <dbReference type="Google" id="ProtNLM"/>
    </source>
</evidence>
<reference evidence="1" key="1">
    <citation type="submission" date="2022-10" db="EMBL/GenBank/DDBJ databases">
        <title>YIM 151497 complete genome.</title>
        <authorList>
            <person name="Chen X."/>
        </authorList>
    </citation>
    <scope>NUCLEOTIDE SEQUENCE</scope>
    <source>
        <strain evidence="1">YIM 151497</strain>
    </source>
</reference>
<dbReference type="Proteomes" id="UP001163882">
    <property type="component" value="Chromosome"/>
</dbReference>
<dbReference type="RefSeq" id="WP_264224285.1">
    <property type="nucleotide sequence ID" value="NZ_CP107716.1"/>
</dbReference>
<evidence type="ECO:0000313" key="2">
    <source>
        <dbReference type="Proteomes" id="UP001163882"/>
    </source>
</evidence>
<name>A0ABY6IJ07_9HYPH</name>
<dbReference type="EMBL" id="CP107716">
    <property type="protein sequence ID" value="UYQ70594.1"/>
    <property type="molecule type" value="Genomic_DNA"/>
</dbReference>
<protein>
    <recommendedName>
        <fullName evidence="3">MarR family transcriptional regulator</fullName>
    </recommendedName>
</protein>
<sequence length="48" mass="5511">MKVLPKFKSAISAIGEQMDRIRLYQSFVLHNDVHTLSPAARRWLGLSE</sequence>
<proteinExistence type="predicted"/>
<evidence type="ECO:0000313" key="1">
    <source>
        <dbReference type="EMBL" id="UYQ70594.1"/>
    </source>
</evidence>